<dbReference type="GO" id="GO:0032259">
    <property type="term" value="P:methylation"/>
    <property type="evidence" value="ECO:0007669"/>
    <property type="project" value="UniProtKB-KW"/>
</dbReference>
<comment type="caution">
    <text evidence="10">The sequence shown here is derived from an EMBL/GenBank/DDBJ whole genome shotgun (WGS) entry which is preliminary data.</text>
</comment>
<dbReference type="EMBL" id="JAAXYO010000090">
    <property type="protein sequence ID" value="MBU2787954.1"/>
    <property type="molecule type" value="Genomic_DNA"/>
</dbReference>
<sequence length="232" mass="25217">MAALLRAVNPEVGMISPRTRERMVAALRAAGIDDEEVLAVMAQVPRHLFVAEALACRAYEPVSLPIGWGQTISQPLIVARMLSVLRASGNPRRVLEIGTGSGYQTALLAALGYEVYSIERIEGLFTAAQELLQRLRAPNVRLRLGDGSQGWEAFAPFDAVLFAAAVPCVLPPLFHQLVAGGCLLMPQADTADGQRLKFYRWNGQDAEEEDLGDCRFVPLLPGTVNQRDHQGA</sequence>
<comment type="subcellular location">
    <subcellularLocation>
        <location evidence="1">Cytoplasm</location>
    </subcellularLocation>
</comment>
<dbReference type="Gene3D" id="3.40.50.150">
    <property type="entry name" value="Vaccinia Virus protein VP39"/>
    <property type="match status" value="1"/>
</dbReference>
<keyword evidence="11" id="KW-1185">Reference proteome</keyword>
<dbReference type="AlphaFoldDB" id="A0AAE3CJP4"/>
<evidence type="ECO:0000313" key="11">
    <source>
        <dbReference type="Proteomes" id="UP001197378"/>
    </source>
</evidence>
<dbReference type="Proteomes" id="UP001197378">
    <property type="component" value="Unassembled WGS sequence"/>
</dbReference>
<evidence type="ECO:0000256" key="1">
    <source>
        <dbReference type="ARBA" id="ARBA00004496"/>
    </source>
</evidence>
<accession>A0AAE3CJP4</accession>
<dbReference type="InterPro" id="IPR029063">
    <property type="entry name" value="SAM-dependent_MTases_sf"/>
</dbReference>
<proteinExistence type="inferred from homology"/>
<name>A0AAE3CJP4_9PROT</name>
<keyword evidence="8" id="KW-0949">S-adenosyl-L-methionine</keyword>
<protein>
    <recommendedName>
        <fullName evidence="4 9">Protein-L-isoaspartate O-methyltransferase</fullName>
        <ecNumber evidence="3 9">2.1.1.77</ecNumber>
    </recommendedName>
</protein>
<evidence type="ECO:0000256" key="6">
    <source>
        <dbReference type="ARBA" id="ARBA00022603"/>
    </source>
</evidence>
<dbReference type="CDD" id="cd02440">
    <property type="entry name" value="AdoMet_MTases"/>
    <property type="match status" value="1"/>
</dbReference>
<dbReference type="GO" id="GO:0004719">
    <property type="term" value="F:protein-L-isoaspartate (D-aspartate) O-methyltransferase activity"/>
    <property type="evidence" value="ECO:0007669"/>
    <property type="project" value="UniProtKB-UniRule"/>
</dbReference>
<dbReference type="GO" id="GO:0030091">
    <property type="term" value="P:protein repair"/>
    <property type="evidence" value="ECO:0007669"/>
    <property type="project" value="UniProtKB-UniRule"/>
</dbReference>
<dbReference type="NCBIfam" id="NF001453">
    <property type="entry name" value="PRK00312.1"/>
    <property type="match status" value="1"/>
</dbReference>
<evidence type="ECO:0000256" key="9">
    <source>
        <dbReference type="NCBIfam" id="TIGR00080"/>
    </source>
</evidence>
<keyword evidence="6 10" id="KW-0489">Methyltransferase</keyword>
<dbReference type="SUPFAM" id="SSF53335">
    <property type="entry name" value="S-adenosyl-L-methionine-dependent methyltransferases"/>
    <property type="match status" value="1"/>
</dbReference>
<reference evidence="10" key="1">
    <citation type="journal article" date="2021" name="ISME J.">
        <title>Genomic evolution of the class Acidithiobacillia: deep-branching Proteobacteria living in extreme acidic conditions.</title>
        <authorList>
            <person name="Moya-Beltran A."/>
            <person name="Beard S."/>
            <person name="Rojas-Villalobos C."/>
            <person name="Issotta F."/>
            <person name="Gallardo Y."/>
            <person name="Ulloa R."/>
            <person name="Giaveno A."/>
            <person name="Degli Esposti M."/>
            <person name="Johnson D.B."/>
            <person name="Quatrini R."/>
        </authorList>
    </citation>
    <scope>NUCLEOTIDE SEQUENCE</scope>
    <source>
        <strain evidence="10">VAN18-1</strain>
    </source>
</reference>
<evidence type="ECO:0000313" key="10">
    <source>
        <dbReference type="EMBL" id="MBU2787954.1"/>
    </source>
</evidence>
<keyword evidence="7 10" id="KW-0808">Transferase</keyword>
<dbReference type="EC" id="2.1.1.77" evidence="3 9"/>
<evidence type="ECO:0000256" key="7">
    <source>
        <dbReference type="ARBA" id="ARBA00022679"/>
    </source>
</evidence>
<dbReference type="InterPro" id="IPR000682">
    <property type="entry name" value="PCMT"/>
</dbReference>
<gene>
    <name evidence="10" type="ORF">HFQ13_07020</name>
</gene>
<evidence type="ECO:0000256" key="3">
    <source>
        <dbReference type="ARBA" id="ARBA00011890"/>
    </source>
</evidence>
<evidence type="ECO:0000256" key="2">
    <source>
        <dbReference type="ARBA" id="ARBA00005369"/>
    </source>
</evidence>
<comment type="similarity">
    <text evidence="2">Belongs to the methyltransferase superfamily. L-isoaspartyl/D-aspartyl protein methyltransferase family.</text>
</comment>
<dbReference type="GO" id="GO:0005737">
    <property type="term" value="C:cytoplasm"/>
    <property type="evidence" value="ECO:0007669"/>
    <property type="project" value="UniProtKB-SubCell"/>
</dbReference>
<evidence type="ECO:0000256" key="8">
    <source>
        <dbReference type="ARBA" id="ARBA00022691"/>
    </source>
</evidence>
<keyword evidence="5" id="KW-0963">Cytoplasm</keyword>
<dbReference type="PANTHER" id="PTHR11579:SF0">
    <property type="entry name" value="PROTEIN-L-ISOASPARTATE(D-ASPARTATE) O-METHYLTRANSFERASE"/>
    <property type="match status" value="1"/>
</dbReference>
<evidence type="ECO:0000256" key="4">
    <source>
        <dbReference type="ARBA" id="ARBA00013346"/>
    </source>
</evidence>
<dbReference type="NCBIfam" id="TIGR00080">
    <property type="entry name" value="pimt"/>
    <property type="match status" value="1"/>
</dbReference>
<dbReference type="Pfam" id="PF01135">
    <property type="entry name" value="PCMT"/>
    <property type="match status" value="1"/>
</dbReference>
<dbReference type="FunFam" id="3.40.50.150:FF:000010">
    <property type="entry name" value="Protein-L-isoaspartate O-methyltransferase"/>
    <property type="match status" value="1"/>
</dbReference>
<dbReference type="RefSeq" id="WP_215872603.1">
    <property type="nucleotide sequence ID" value="NZ_JAAXYO010000090.1"/>
</dbReference>
<organism evidence="10 11">
    <name type="scientific">Igneacidithiobacillus copahuensis</name>
    <dbReference type="NCBI Taxonomy" id="2724909"/>
    <lineage>
        <taxon>Bacteria</taxon>
        <taxon>Pseudomonadati</taxon>
        <taxon>Pseudomonadota</taxon>
        <taxon>Acidithiobacillia</taxon>
        <taxon>Acidithiobacillales</taxon>
        <taxon>Acidithiobacillaceae</taxon>
        <taxon>Igneacidithiobacillus</taxon>
    </lineage>
</organism>
<dbReference type="PANTHER" id="PTHR11579">
    <property type="entry name" value="PROTEIN-L-ISOASPARTATE O-METHYLTRANSFERASE"/>
    <property type="match status" value="1"/>
</dbReference>
<evidence type="ECO:0000256" key="5">
    <source>
        <dbReference type="ARBA" id="ARBA00022490"/>
    </source>
</evidence>